<protein>
    <submittedName>
        <fullName evidence="1">Uncharacterized protein</fullName>
    </submittedName>
</protein>
<name>A0A0F9UKL7_9ZZZZ</name>
<comment type="caution">
    <text evidence="1">The sequence shown here is derived from an EMBL/GenBank/DDBJ whole genome shotgun (WGS) entry which is preliminary data.</text>
</comment>
<evidence type="ECO:0000313" key="1">
    <source>
        <dbReference type="EMBL" id="KKN54148.1"/>
    </source>
</evidence>
<reference evidence="1" key="1">
    <citation type="journal article" date="2015" name="Nature">
        <title>Complex archaea that bridge the gap between prokaryotes and eukaryotes.</title>
        <authorList>
            <person name="Spang A."/>
            <person name="Saw J.H."/>
            <person name="Jorgensen S.L."/>
            <person name="Zaremba-Niedzwiedzka K."/>
            <person name="Martijn J."/>
            <person name="Lind A.E."/>
            <person name="van Eijk R."/>
            <person name="Schleper C."/>
            <person name="Guy L."/>
            <person name="Ettema T.J."/>
        </authorList>
    </citation>
    <scope>NUCLEOTIDE SEQUENCE</scope>
</reference>
<sequence>MTQLPILDSRCVTCDGAGWVTNPLWREFHRKQSAAGIKTSDPDYWDGEPDELEEIPCGECDGLGRILTDEGSRLLDFLTTHGVVKITRSEETAKKMRGIRS</sequence>
<dbReference type="EMBL" id="LAZR01000940">
    <property type="protein sequence ID" value="KKN54148.1"/>
    <property type="molecule type" value="Genomic_DNA"/>
</dbReference>
<accession>A0A0F9UKL7</accession>
<gene>
    <name evidence="1" type="ORF">LCGC14_0594970</name>
</gene>
<dbReference type="AlphaFoldDB" id="A0A0F9UKL7"/>
<dbReference type="Gene3D" id="6.20.20.10">
    <property type="match status" value="1"/>
</dbReference>
<organism evidence="1">
    <name type="scientific">marine sediment metagenome</name>
    <dbReference type="NCBI Taxonomy" id="412755"/>
    <lineage>
        <taxon>unclassified sequences</taxon>
        <taxon>metagenomes</taxon>
        <taxon>ecological metagenomes</taxon>
    </lineage>
</organism>
<proteinExistence type="predicted"/>